<feature type="compositionally biased region" description="Low complexity" evidence="1">
    <location>
        <begin position="41"/>
        <end position="52"/>
    </location>
</feature>
<evidence type="ECO:0000313" key="3">
    <source>
        <dbReference type="Proteomes" id="UP000298652"/>
    </source>
</evidence>
<dbReference type="Proteomes" id="UP000298652">
    <property type="component" value="Chromosome 3"/>
</dbReference>
<accession>A0A4U6V631</accession>
<reference evidence="2" key="1">
    <citation type="submission" date="2019-03" db="EMBL/GenBank/DDBJ databases">
        <title>WGS assembly of Setaria viridis.</title>
        <authorList>
            <person name="Huang P."/>
            <person name="Jenkins J."/>
            <person name="Grimwood J."/>
            <person name="Barry K."/>
            <person name="Healey A."/>
            <person name="Mamidi S."/>
            <person name="Sreedasyam A."/>
            <person name="Shu S."/>
            <person name="Feldman M."/>
            <person name="Wu J."/>
            <person name="Yu Y."/>
            <person name="Chen C."/>
            <person name="Johnson J."/>
            <person name="Rokhsar D."/>
            <person name="Baxter I."/>
            <person name="Schmutz J."/>
            <person name="Brutnell T."/>
            <person name="Kellogg E."/>
        </authorList>
    </citation>
    <scope>NUCLEOTIDE SEQUENCE [LARGE SCALE GENOMIC DNA]</scope>
</reference>
<protein>
    <submittedName>
        <fullName evidence="2">Uncharacterized protein</fullName>
    </submittedName>
</protein>
<proteinExistence type="predicted"/>
<gene>
    <name evidence="2" type="ORF">SEVIR_3G002166v2</name>
</gene>
<evidence type="ECO:0000313" key="2">
    <source>
        <dbReference type="EMBL" id="TKW23675.1"/>
    </source>
</evidence>
<dbReference type="EMBL" id="CM016554">
    <property type="protein sequence ID" value="TKW23675.1"/>
    <property type="molecule type" value="Genomic_DNA"/>
</dbReference>
<evidence type="ECO:0000256" key="1">
    <source>
        <dbReference type="SAM" id="MobiDB-lite"/>
    </source>
</evidence>
<keyword evidence="3" id="KW-1185">Reference proteome</keyword>
<name>A0A4U6V631_SETVI</name>
<feature type="region of interest" description="Disordered" evidence="1">
    <location>
        <begin position="1"/>
        <end position="74"/>
    </location>
</feature>
<dbReference type="AlphaFoldDB" id="A0A4U6V631"/>
<organism evidence="2 3">
    <name type="scientific">Setaria viridis</name>
    <name type="common">Green bristlegrass</name>
    <name type="synonym">Setaria italica subsp. viridis</name>
    <dbReference type="NCBI Taxonomy" id="4556"/>
    <lineage>
        <taxon>Eukaryota</taxon>
        <taxon>Viridiplantae</taxon>
        <taxon>Streptophyta</taxon>
        <taxon>Embryophyta</taxon>
        <taxon>Tracheophyta</taxon>
        <taxon>Spermatophyta</taxon>
        <taxon>Magnoliopsida</taxon>
        <taxon>Liliopsida</taxon>
        <taxon>Poales</taxon>
        <taxon>Poaceae</taxon>
        <taxon>PACMAD clade</taxon>
        <taxon>Panicoideae</taxon>
        <taxon>Panicodae</taxon>
        <taxon>Paniceae</taxon>
        <taxon>Cenchrinae</taxon>
        <taxon>Setaria</taxon>
    </lineage>
</organism>
<dbReference type="Gramene" id="TKW23675">
    <property type="protein sequence ID" value="TKW23675"/>
    <property type="gene ID" value="SEVIR_3G002166v2"/>
</dbReference>
<sequence>MPWSVLLRPPPGRTSSLLRRQAGQPPSAGLPRPAAPHAGDPLAAPPRRGAPCPALPPRPRPRCRQSSSGPHVAAGLLVDLQSTRHRNGAPGHPLMSTRKEQNYLQVRCSLLRTTEQLSILNSVRLLAEELIPRITLIGMEI</sequence>